<evidence type="ECO:0000256" key="1">
    <source>
        <dbReference type="SAM" id="MobiDB-lite"/>
    </source>
</evidence>
<dbReference type="PANTHER" id="PTHR46536:SF3">
    <property type="entry name" value="ARF7 EFFECTOR PROTEIN C-TERMINAL DOMAIN-CONTAINING PROTEIN"/>
    <property type="match status" value="1"/>
</dbReference>
<protein>
    <recommendedName>
        <fullName evidence="2">ARF7 effector protein C-terminal domain-containing protein</fullName>
    </recommendedName>
</protein>
<gene>
    <name evidence="3" type="ORF">V1264_002041</name>
</gene>
<dbReference type="AlphaFoldDB" id="A0AAN9C2K3"/>
<feature type="compositionally biased region" description="Polar residues" evidence="1">
    <location>
        <begin position="1"/>
        <end position="21"/>
    </location>
</feature>
<organism evidence="3 4">
    <name type="scientific">Littorina saxatilis</name>
    <dbReference type="NCBI Taxonomy" id="31220"/>
    <lineage>
        <taxon>Eukaryota</taxon>
        <taxon>Metazoa</taxon>
        <taxon>Spiralia</taxon>
        <taxon>Lophotrochozoa</taxon>
        <taxon>Mollusca</taxon>
        <taxon>Gastropoda</taxon>
        <taxon>Caenogastropoda</taxon>
        <taxon>Littorinimorpha</taxon>
        <taxon>Littorinoidea</taxon>
        <taxon>Littorinidae</taxon>
        <taxon>Littorina</taxon>
    </lineage>
</organism>
<dbReference type="Pfam" id="PF14949">
    <property type="entry name" value="ARF7EP_C"/>
    <property type="match status" value="1"/>
</dbReference>
<keyword evidence="4" id="KW-1185">Reference proteome</keyword>
<evidence type="ECO:0000313" key="3">
    <source>
        <dbReference type="EMBL" id="KAK7116348.1"/>
    </source>
</evidence>
<name>A0AAN9C2K3_9CAEN</name>
<dbReference type="PANTHER" id="PTHR46536">
    <property type="entry name" value="ARL14 EFFECTOR PROTEIN"/>
    <property type="match status" value="1"/>
</dbReference>
<reference evidence="3 4" key="1">
    <citation type="submission" date="2024-02" db="EMBL/GenBank/DDBJ databases">
        <title>Chromosome-scale genome assembly of the rough periwinkle Littorina saxatilis.</title>
        <authorList>
            <person name="De Jode A."/>
            <person name="Faria R."/>
            <person name="Formenti G."/>
            <person name="Sims Y."/>
            <person name="Smith T.P."/>
            <person name="Tracey A."/>
            <person name="Wood J.M.D."/>
            <person name="Zagrodzka Z.B."/>
            <person name="Johannesson K."/>
            <person name="Butlin R.K."/>
            <person name="Leder E.H."/>
        </authorList>
    </citation>
    <scope>NUCLEOTIDE SEQUENCE [LARGE SCALE GENOMIC DNA]</scope>
    <source>
        <strain evidence="3">Snail1</strain>
        <tissue evidence="3">Muscle</tissue>
    </source>
</reference>
<proteinExistence type="predicted"/>
<dbReference type="InterPro" id="IPR029264">
    <property type="entry name" value="ARF7EP_C"/>
</dbReference>
<sequence length="256" mass="28765">MATDENAAQMTESGKHQSMSGTAEAAEAGSHFFEVRQFRVRRPMRSTAIMVGSRQAASRFGEYCPASKLKNIALDANGTFMSNFDPERSQREMRKLNRKIHKENKKSNQMYDEAGRLLENSLDICDCLENDCPGCHFPCPKCGSEKCGSECRCERRWTYEQVEVEGTNLKFTWMASKLGLFSWKGEQGGGGRNQLEVYMDDNKAGMIVCKKNYFAVQNVALKTGGICRCECRCTNELVESGGTYIMNITWTATRLG</sequence>
<feature type="region of interest" description="Disordered" evidence="1">
    <location>
        <begin position="1"/>
        <end position="25"/>
    </location>
</feature>
<dbReference type="Proteomes" id="UP001374579">
    <property type="component" value="Unassembled WGS sequence"/>
</dbReference>
<evidence type="ECO:0000313" key="4">
    <source>
        <dbReference type="Proteomes" id="UP001374579"/>
    </source>
</evidence>
<accession>A0AAN9C2K3</accession>
<feature type="domain" description="ARF7 effector protein C-terminal" evidence="2">
    <location>
        <begin position="68"/>
        <end position="165"/>
    </location>
</feature>
<dbReference type="EMBL" id="JBAMIC010000001">
    <property type="protein sequence ID" value="KAK7116348.1"/>
    <property type="molecule type" value="Genomic_DNA"/>
</dbReference>
<comment type="caution">
    <text evidence="3">The sequence shown here is derived from an EMBL/GenBank/DDBJ whole genome shotgun (WGS) entry which is preliminary data.</text>
</comment>
<evidence type="ECO:0000259" key="2">
    <source>
        <dbReference type="Pfam" id="PF14949"/>
    </source>
</evidence>